<name>A0A060SUN2_PYCCI</name>
<evidence type="ECO:0000313" key="4">
    <source>
        <dbReference type="Proteomes" id="UP000029665"/>
    </source>
</evidence>
<gene>
    <name evidence="3" type="ORF">BN946_scf184789.g3</name>
</gene>
<protein>
    <recommendedName>
        <fullName evidence="2">Fungal-type protein kinase domain-containing protein</fullName>
    </recommendedName>
</protein>
<feature type="domain" description="Fungal-type protein kinase" evidence="2">
    <location>
        <begin position="32"/>
        <end position="84"/>
    </location>
</feature>
<dbReference type="Proteomes" id="UP000029665">
    <property type="component" value="Unassembled WGS sequence"/>
</dbReference>
<feature type="region of interest" description="Disordered" evidence="1">
    <location>
        <begin position="1"/>
        <end position="28"/>
    </location>
</feature>
<dbReference type="OrthoDB" id="2747778at2759"/>
<organism evidence="3 4">
    <name type="scientific">Pycnoporus cinnabarinus</name>
    <name type="common">Cinnabar-red polypore</name>
    <name type="synonym">Trametes cinnabarina</name>
    <dbReference type="NCBI Taxonomy" id="5643"/>
    <lineage>
        <taxon>Eukaryota</taxon>
        <taxon>Fungi</taxon>
        <taxon>Dikarya</taxon>
        <taxon>Basidiomycota</taxon>
        <taxon>Agaricomycotina</taxon>
        <taxon>Agaricomycetes</taxon>
        <taxon>Polyporales</taxon>
        <taxon>Polyporaceae</taxon>
        <taxon>Trametes</taxon>
    </lineage>
</organism>
<feature type="region of interest" description="Disordered" evidence="1">
    <location>
        <begin position="81"/>
        <end position="126"/>
    </location>
</feature>
<evidence type="ECO:0000256" key="1">
    <source>
        <dbReference type="SAM" id="MobiDB-lite"/>
    </source>
</evidence>
<dbReference type="OMA" id="PPLEMKG"/>
<evidence type="ECO:0000313" key="3">
    <source>
        <dbReference type="EMBL" id="CDO78247.1"/>
    </source>
</evidence>
<keyword evidence="4" id="KW-1185">Reference proteome</keyword>
<dbReference type="AlphaFoldDB" id="A0A060SUN2"/>
<feature type="compositionally biased region" description="Basic and acidic residues" evidence="1">
    <location>
        <begin position="117"/>
        <end position="126"/>
    </location>
</feature>
<evidence type="ECO:0000259" key="2">
    <source>
        <dbReference type="Pfam" id="PF17667"/>
    </source>
</evidence>
<accession>A0A060SUN2</accession>
<dbReference type="Pfam" id="PF17667">
    <property type="entry name" value="Pkinase_fungal"/>
    <property type="match status" value="1"/>
</dbReference>
<dbReference type="EMBL" id="CCBP010000755">
    <property type="protein sequence ID" value="CDO78247.1"/>
    <property type="molecule type" value="Genomic_DNA"/>
</dbReference>
<proteinExistence type="predicted"/>
<reference evidence="3" key="1">
    <citation type="submission" date="2014-01" db="EMBL/GenBank/DDBJ databases">
        <title>The genome of the white-rot fungus Pycnoporus cinnabarinus: a basidiomycete model with a versatile arsenal for lignocellulosic biomass breakdown.</title>
        <authorList>
            <person name="Levasseur A."/>
            <person name="Lomascolo A."/>
            <person name="Ruiz-Duenas F.J."/>
            <person name="Uzan E."/>
            <person name="Piumi F."/>
            <person name="Kues U."/>
            <person name="Ram A.F.J."/>
            <person name="Murat C."/>
            <person name="Haon M."/>
            <person name="Benoit I."/>
            <person name="Arfi Y."/>
            <person name="Chevret D."/>
            <person name="Drula E."/>
            <person name="Kwon M.J."/>
            <person name="Gouret P."/>
            <person name="Lesage-Meessen L."/>
            <person name="Lombard V."/>
            <person name="Mariette J."/>
            <person name="Noirot C."/>
            <person name="Park J."/>
            <person name="Patyshakuliyeva A."/>
            <person name="Wieneger R.A.B."/>
            <person name="Wosten H.A.B."/>
            <person name="Martin F."/>
            <person name="Coutinho P.M."/>
            <person name="de Vries R."/>
            <person name="Martinez A.T."/>
            <person name="Klopp C."/>
            <person name="Pontarotti P."/>
            <person name="Henrissat B."/>
            <person name="Record E."/>
        </authorList>
    </citation>
    <scope>NUCLEOTIDE SEQUENCE [LARGE SCALE GENOMIC DNA]</scope>
    <source>
        <strain evidence="3">BRFM137</strain>
    </source>
</reference>
<dbReference type="HOGENOM" id="CLU_1982695_0_0_1"/>
<feature type="compositionally biased region" description="Low complexity" evidence="1">
    <location>
        <begin position="1"/>
        <end position="17"/>
    </location>
</feature>
<sequence length="126" mass="13698">MSSTDAQPTTTDAPPQANASLSRPGRRIREVRARALTDFENPRELVSVMMDAIYAHKQLYEDAKILHGDINPNTIVIFEEPDSEPEGVSGSGSGQGNPRGRARVRARGGLVDFDPPLEMKGKGRAK</sequence>
<dbReference type="InterPro" id="IPR040976">
    <property type="entry name" value="Pkinase_fungal"/>
</dbReference>
<comment type="caution">
    <text evidence="3">The sequence shown here is derived from an EMBL/GenBank/DDBJ whole genome shotgun (WGS) entry which is preliminary data.</text>
</comment>